<name>A0A4C1U8Y4_EUMVA</name>
<feature type="region of interest" description="Disordered" evidence="1">
    <location>
        <begin position="127"/>
        <end position="152"/>
    </location>
</feature>
<evidence type="ECO:0000313" key="3">
    <source>
        <dbReference type="Proteomes" id="UP000299102"/>
    </source>
</evidence>
<dbReference type="EMBL" id="BGZK01000143">
    <property type="protein sequence ID" value="GBP22748.1"/>
    <property type="molecule type" value="Genomic_DNA"/>
</dbReference>
<keyword evidence="3" id="KW-1185">Reference proteome</keyword>
<reference evidence="2 3" key="1">
    <citation type="journal article" date="2019" name="Commun. Biol.">
        <title>The bagworm genome reveals a unique fibroin gene that provides high tensile strength.</title>
        <authorList>
            <person name="Kono N."/>
            <person name="Nakamura H."/>
            <person name="Ohtoshi R."/>
            <person name="Tomita M."/>
            <person name="Numata K."/>
            <person name="Arakawa K."/>
        </authorList>
    </citation>
    <scope>NUCLEOTIDE SEQUENCE [LARGE SCALE GENOMIC DNA]</scope>
</reference>
<proteinExistence type="predicted"/>
<accession>A0A4C1U8Y4</accession>
<sequence>MEKNSDIEYVRSRRIHRLRVMGHDETASWFESGNEKELKNHTDIMKTGDSQDDQVTYVGLLPTKTPRCSSCYLAAEATSTQTPSSANNEMRMGSTSALGAPAADVEGCPTWKQRVMSIPYYECTQSEELKGTSPDMPKGTQLYDVNEDSSLD</sequence>
<gene>
    <name evidence="2" type="ORF">EVAR_13538_1</name>
</gene>
<comment type="caution">
    <text evidence="2">The sequence shown here is derived from an EMBL/GenBank/DDBJ whole genome shotgun (WGS) entry which is preliminary data.</text>
</comment>
<evidence type="ECO:0000256" key="1">
    <source>
        <dbReference type="SAM" id="MobiDB-lite"/>
    </source>
</evidence>
<dbReference type="AlphaFoldDB" id="A0A4C1U8Y4"/>
<dbReference type="Proteomes" id="UP000299102">
    <property type="component" value="Unassembled WGS sequence"/>
</dbReference>
<evidence type="ECO:0000313" key="2">
    <source>
        <dbReference type="EMBL" id="GBP22748.1"/>
    </source>
</evidence>
<protein>
    <submittedName>
        <fullName evidence="2">Uncharacterized protein</fullName>
    </submittedName>
</protein>
<organism evidence="2 3">
    <name type="scientific">Eumeta variegata</name>
    <name type="common">Bagworm moth</name>
    <name type="synonym">Eumeta japonica</name>
    <dbReference type="NCBI Taxonomy" id="151549"/>
    <lineage>
        <taxon>Eukaryota</taxon>
        <taxon>Metazoa</taxon>
        <taxon>Ecdysozoa</taxon>
        <taxon>Arthropoda</taxon>
        <taxon>Hexapoda</taxon>
        <taxon>Insecta</taxon>
        <taxon>Pterygota</taxon>
        <taxon>Neoptera</taxon>
        <taxon>Endopterygota</taxon>
        <taxon>Lepidoptera</taxon>
        <taxon>Glossata</taxon>
        <taxon>Ditrysia</taxon>
        <taxon>Tineoidea</taxon>
        <taxon>Psychidae</taxon>
        <taxon>Oiketicinae</taxon>
        <taxon>Eumeta</taxon>
    </lineage>
</organism>